<accession>A0A6J5NLP6</accession>
<gene>
    <name evidence="1" type="ORF">UFOVP694_133</name>
</gene>
<protein>
    <submittedName>
        <fullName evidence="1">Uncharacterized protein</fullName>
    </submittedName>
</protein>
<organism evidence="1">
    <name type="scientific">uncultured Caudovirales phage</name>
    <dbReference type="NCBI Taxonomy" id="2100421"/>
    <lineage>
        <taxon>Viruses</taxon>
        <taxon>Duplodnaviria</taxon>
        <taxon>Heunggongvirae</taxon>
        <taxon>Uroviricota</taxon>
        <taxon>Caudoviricetes</taxon>
        <taxon>Peduoviridae</taxon>
        <taxon>Maltschvirus</taxon>
        <taxon>Maltschvirus maltsch</taxon>
    </lineage>
</organism>
<name>A0A6J5NLP6_9CAUD</name>
<sequence length="141" mass="16445">MRIAVIVISLIAISFCAAYFSTLKRLDSISKAFAKMVVLNSTMQEAFEATLQSPVSKEDQDIHKENFIKFLSDSRDWAFEYIEDVQKQLENFIRDIEPEIMYFDEYGVVGDAYPHYHSMKKISSAYKDLKKLLPEEVDDRR</sequence>
<proteinExistence type="predicted"/>
<dbReference type="EMBL" id="LR796651">
    <property type="protein sequence ID" value="CAB4158065.1"/>
    <property type="molecule type" value="Genomic_DNA"/>
</dbReference>
<reference evidence="1" key="1">
    <citation type="submission" date="2020-04" db="EMBL/GenBank/DDBJ databases">
        <authorList>
            <person name="Chiriac C."/>
            <person name="Salcher M."/>
            <person name="Ghai R."/>
            <person name="Kavagutti S V."/>
        </authorList>
    </citation>
    <scope>NUCLEOTIDE SEQUENCE</scope>
</reference>
<evidence type="ECO:0000313" key="1">
    <source>
        <dbReference type="EMBL" id="CAB4158065.1"/>
    </source>
</evidence>